<evidence type="ECO:0000313" key="3">
    <source>
        <dbReference type="Proteomes" id="UP001499938"/>
    </source>
</evidence>
<reference evidence="3" key="1">
    <citation type="journal article" date="2019" name="Int. J. Syst. Evol. Microbiol.">
        <title>The Global Catalogue of Microorganisms (GCM) 10K type strain sequencing project: providing services to taxonomists for standard genome sequencing and annotation.</title>
        <authorList>
            <consortium name="The Broad Institute Genomics Platform"/>
            <consortium name="The Broad Institute Genome Sequencing Center for Infectious Disease"/>
            <person name="Wu L."/>
            <person name="Ma J."/>
        </authorList>
    </citation>
    <scope>NUCLEOTIDE SEQUENCE [LARGE SCALE GENOMIC DNA]</scope>
    <source>
        <strain evidence="3">JCM 15592</strain>
    </source>
</reference>
<gene>
    <name evidence="2" type="ORF">GCM10009811_32920</name>
</gene>
<feature type="region of interest" description="Disordered" evidence="1">
    <location>
        <begin position="1"/>
        <end position="27"/>
    </location>
</feature>
<keyword evidence="3" id="KW-1185">Reference proteome</keyword>
<dbReference type="EMBL" id="BAAAPO010000053">
    <property type="protein sequence ID" value="GAA1806811.1"/>
    <property type="molecule type" value="Genomic_DNA"/>
</dbReference>
<evidence type="ECO:0000256" key="1">
    <source>
        <dbReference type="SAM" id="MobiDB-lite"/>
    </source>
</evidence>
<organism evidence="2 3">
    <name type="scientific">Nostocoides veronense</name>
    <dbReference type="NCBI Taxonomy" id="330836"/>
    <lineage>
        <taxon>Bacteria</taxon>
        <taxon>Bacillati</taxon>
        <taxon>Actinomycetota</taxon>
        <taxon>Actinomycetes</taxon>
        <taxon>Micrococcales</taxon>
        <taxon>Intrasporangiaceae</taxon>
        <taxon>Nostocoides</taxon>
    </lineage>
</organism>
<evidence type="ECO:0000313" key="2">
    <source>
        <dbReference type="EMBL" id="GAA1806811.1"/>
    </source>
</evidence>
<comment type="caution">
    <text evidence="2">The sequence shown here is derived from an EMBL/GenBank/DDBJ whole genome shotgun (WGS) entry which is preliminary data.</text>
</comment>
<feature type="compositionally biased region" description="Basic and acidic residues" evidence="1">
    <location>
        <begin position="1"/>
        <end position="10"/>
    </location>
</feature>
<accession>A0ABP4YE45</accession>
<proteinExistence type="predicted"/>
<dbReference type="Proteomes" id="UP001499938">
    <property type="component" value="Unassembled WGS sequence"/>
</dbReference>
<protein>
    <submittedName>
        <fullName evidence="2">Uncharacterized protein</fullName>
    </submittedName>
</protein>
<sequence length="104" mass="10576">MLAAQERGRLAGEPAEDDVGGVDDMPLTGDLRRLGGVGTQSLAFTHSSDEGLVCRVLPPGGPLPVLRGGFAGGPPTRGARHNSPQVYGPWAIGSNPAFVLAFGG</sequence>
<name>A0ABP4YE45_9MICO</name>